<dbReference type="GO" id="GO:0030488">
    <property type="term" value="P:tRNA methylation"/>
    <property type="evidence" value="ECO:0007669"/>
    <property type="project" value="UniProtKB-UniRule"/>
</dbReference>
<keyword evidence="8 11" id="KW-0949">S-adenosyl-L-methionine</keyword>
<evidence type="ECO:0000256" key="4">
    <source>
        <dbReference type="ARBA" id="ARBA00017788"/>
    </source>
</evidence>
<proteinExistence type="inferred from homology"/>
<evidence type="ECO:0000256" key="3">
    <source>
        <dbReference type="ARBA" id="ARBA00012795"/>
    </source>
</evidence>
<reference evidence="12" key="1">
    <citation type="submission" date="2023-03" db="EMBL/GenBank/DDBJ databases">
        <title>Mating type loci evolution in Malassezia.</title>
        <authorList>
            <person name="Coelho M.A."/>
        </authorList>
    </citation>
    <scope>NUCLEOTIDE SEQUENCE</scope>
    <source>
        <strain evidence="12">CBS 10434</strain>
    </source>
</reference>
<dbReference type="EMBL" id="CP119912">
    <property type="protein sequence ID" value="WFD20378.1"/>
    <property type="molecule type" value="Genomic_DNA"/>
</dbReference>
<evidence type="ECO:0000256" key="11">
    <source>
        <dbReference type="RuleBase" id="RU368004"/>
    </source>
</evidence>
<evidence type="ECO:0000313" key="13">
    <source>
        <dbReference type="Proteomes" id="UP001220961"/>
    </source>
</evidence>
<keyword evidence="9 11" id="KW-0819">tRNA processing</keyword>
<accession>A0AAF0IXA0</accession>
<evidence type="ECO:0000256" key="7">
    <source>
        <dbReference type="ARBA" id="ARBA00022679"/>
    </source>
</evidence>
<comment type="catalytic activity">
    <reaction evidence="10 11">
        <text>uridine(44) in tRNA(Ser) + S-adenosyl-L-methionine = 2'-O-methyluridine(44) in tRNA(Ser) + S-adenosyl-L-homocysteine + H(+)</text>
        <dbReference type="Rhea" id="RHEA:43100"/>
        <dbReference type="Rhea" id="RHEA-COMP:10339"/>
        <dbReference type="Rhea" id="RHEA-COMP:10340"/>
        <dbReference type="ChEBI" id="CHEBI:15378"/>
        <dbReference type="ChEBI" id="CHEBI:57856"/>
        <dbReference type="ChEBI" id="CHEBI:59789"/>
        <dbReference type="ChEBI" id="CHEBI:65315"/>
        <dbReference type="ChEBI" id="CHEBI:74478"/>
        <dbReference type="EC" id="2.1.1.211"/>
    </reaction>
</comment>
<dbReference type="AlphaFoldDB" id="A0AAF0IXA0"/>
<comment type="similarity">
    <text evidence="2 11">Belongs to the TRM44 family.</text>
</comment>
<evidence type="ECO:0000256" key="1">
    <source>
        <dbReference type="ARBA" id="ARBA00004496"/>
    </source>
</evidence>
<comment type="function">
    <text evidence="11">Adenosyl-L-methionine (AdoMet)-dependent tRNA (uracil-O(2)-)-methyltransferase.</text>
</comment>
<evidence type="ECO:0000256" key="9">
    <source>
        <dbReference type="ARBA" id="ARBA00022694"/>
    </source>
</evidence>
<dbReference type="PANTHER" id="PTHR21210:SF0">
    <property type="entry name" value="TRNA (URACIL-O(2)-)-METHYLTRANSFERASE-RELATED"/>
    <property type="match status" value="1"/>
</dbReference>
<evidence type="ECO:0000256" key="10">
    <source>
        <dbReference type="ARBA" id="ARBA00047957"/>
    </source>
</evidence>
<evidence type="ECO:0000256" key="6">
    <source>
        <dbReference type="ARBA" id="ARBA00022603"/>
    </source>
</evidence>
<dbReference type="Pfam" id="PF07757">
    <property type="entry name" value="AdoMet_MTase"/>
    <property type="match status" value="1"/>
</dbReference>
<evidence type="ECO:0000313" key="12">
    <source>
        <dbReference type="EMBL" id="WFD20378.1"/>
    </source>
</evidence>
<name>A0AAF0IXA0_9BASI</name>
<keyword evidence="13" id="KW-1185">Reference proteome</keyword>
<dbReference type="PANTHER" id="PTHR21210">
    <property type="entry name" value="TRNA (URACIL-O(2)-)-METHYLTRANSFERASE-RELATED"/>
    <property type="match status" value="1"/>
</dbReference>
<evidence type="ECO:0000256" key="2">
    <source>
        <dbReference type="ARBA" id="ARBA00009056"/>
    </source>
</evidence>
<dbReference type="EC" id="2.1.1.211" evidence="3 11"/>
<dbReference type="InterPro" id="IPR011671">
    <property type="entry name" value="tRNA_uracil_MeTrfase"/>
</dbReference>
<dbReference type="GO" id="GO:0141101">
    <property type="term" value="F:tRNA(Ser) (uridine(44)-2'-O-)-methyltransferase activity"/>
    <property type="evidence" value="ECO:0007669"/>
    <property type="project" value="UniProtKB-EC"/>
</dbReference>
<dbReference type="GO" id="GO:0005737">
    <property type="term" value="C:cytoplasm"/>
    <property type="evidence" value="ECO:0007669"/>
    <property type="project" value="UniProtKB-SubCell"/>
</dbReference>
<evidence type="ECO:0000256" key="5">
    <source>
        <dbReference type="ARBA" id="ARBA00022490"/>
    </source>
</evidence>
<organism evidence="12 13">
    <name type="scientific">Malassezia caprae</name>
    <dbReference type="NCBI Taxonomy" id="1381934"/>
    <lineage>
        <taxon>Eukaryota</taxon>
        <taxon>Fungi</taxon>
        <taxon>Dikarya</taxon>
        <taxon>Basidiomycota</taxon>
        <taxon>Ustilaginomycotina</taxon>
        <taxon>Malasseziomycetes</taxon>
        <taxon>Malasseziales</taxon>
        <taxon>Malasseziaceae</taxon>
        <taxon>Malassezia</taxon>
    </lineage>
</organism>
<keyword evidence="5 11" id="KW-0963">Cytoplasm</keyword>
<evidence type="ECO:0000256" key="8">
    <source>
        <dbReference type="ARBA" id="ARBA00022691"/>
    </source>
</evidence>
<protein>
    <recommendedName>
        <fullName evidence="4 11">tRNA (uracil-O(2)-)-methyltransferase</fullName>
        <ecNumber evidence="3 11">2.1.1.211</ecNumber>
    </recommendedName>
</protein>
<dbReference type="Proteomes" id="UP001220961">
    <property type="component" value="Chromosome 5"/>
</dbReference>
<keyword evidence="7 11" id="KW-0808">Transferase</keyword>
<sequence length="550" mass="61739">MNGRAAPSAQASDARAPFESVWCTQDEDADVCKELPGQPHWTHVVEAPAYFTFHDWHATMLAWIQHPERNSSSILRGEIWQEKNGNEHTEEGMSLRFQCVRRLLPRRVHIDRGMLQECAIWHDGSGTGSVIYTTLRVSDQAQEAPDPHVLDNPYKSTDWPTQDDVPFYHPSVRAVAFRYWPAAQPGAEGAPLGTIRVDFVLFPRSDASVSPSSRLGRTAMSLLRLMHQHSVGHASSYVKRVHHDMLVPRDAYQDLYLHLRSKYAGPVIAAWPEVTDPKKHVFEDIGIAAWLLLLWRAMFPVESQQAWPHSTRCGDIWGQPPGGFVDVGCGNGLLVHLLTQEGYHGYGFDARVRKSWALYQEAGAQLYAHWLDTAGMAPANDVPTQPSGLPAGAFLIGNHADELTPWVPMLAAGTPACSGFVNIPCCVWTLEGQRFVPSQSTLEEPMIARWLQVDQLPTRSMPPAPLMQPSPRWKERLAHLGWFLHRATTPPENSTLHSKHLAYHVYIASLHIRSGWNLETEALRIPSTKNMAFVARVRLREHLDESHDTA</sequence>
<gene>
    <name evidence="12" type="primary">TRM44</name>
    <name evidence="12" type="ORF">MCAP1_002622</name>
</gene>
<comment type="subcellular location">
    <subcellularLocation>
        <location evidence="1 11">Cytoplasm</location>
    </subcellularLocation>
</comment>
<keyword evidence="6 11" id="KW-0489">Methyltransferase</keyword>